<evidence type="ECO:0000313" key="4">
    <source>
        <dbReference type="Proteomes" id="UP000020681"/>
    </source>
</evidence>
<evidence type="ECO:0000259" key="2">
    <source>
        <dbReference type="Pfam" id="PF05305"/>
    </source>
</evidence>
<evidence type="ECO:0000313" key="3">
    <source>
        <dbReference type="EMBL" id="EUA91190.1"/>
    </source>
</evidence>
<dbReference type="InterPro" id="IPR007969">
    <property type="entry name" value="DUF732"/>
</dbReference>
<proteinExistence type="predicted"/>
<dbReference type="EMBL" id="JAOL01000094">
    <property type="protein sequence ID" value="EUA91190.1"/>
    <property type="molecule type" value="Genomic_DNA"/>
</dbReference>
<comment type="caution">
    <text evidence="3">The sequence shown here is derived from an EMBL/GenBank/DDBJ whole genome shotgun (WGS) entry which is preliminary data.</text>
</comment>
<reference evidence="3 4" key="1">
    <citation type="submission" date="2014-01" db="EMBL/GenBank/DDBJ databases">
        <authorList>
            <person name="Dobos K."/>
            <person name="Lenaerts A."/>
            <person name="Ordway D."/>
            <person name="DeGroote M.A."/>
            <person name="Parker T."/>
            <person name="Sizemore C."/>
            <person name="Tallon L.J."/>
            <person name="Sadzewicz L.K."/>
            <person name="Sengamalay N."/>
            <person name="Fraser C.M."/>
            <person name="Hine E."/>
            <person name="Shefchek K.A."/>
            <person name="Das S.P."/>
            <person name="Tettelin H."/>
        </authorList>
    </citation>
    <scope>NUCLEOTIDE SEQUENCE [LARGE SCALE GENOMIC DNA]</scope>
    <source>
        <strain evidence="3 4">Harvey</strain>
    </source>
</reference>
<feature type="domain" description="DUF732" evidence="2">
    <location>
        <begin position="37"/>
        <end position="108"/>
    </location>
</feature>
<dbReference type="Proteomes" id="UP000020681">
    <property type="component" value="Unassembled WGS sequence"/>
</dbReference>
<gene>
    <name evidence="3" type="ORF">I551_2300</name>
</gene>
<evidence type="ECO:0000256" key="1">
    <source>
        <dbReference type="SAM" id="SignalP"/>
    </source>
</evidence>
<keyword evidence="4" id="KW-1185">Reference proteome</keyword>
<feature type="signal peptide" evidence="1">
    <location>
        <begin position="1"/>
        <end position="28"/>
    </location>
</feature>
<feature type="chain" id="PRO_5046415960" description="DUF732 domain-containing protein" evidence="1">
    <location>
        <begin position="29"/>
        <end position="152"/>
    </location>
</feature>
<dbReference type="Pfam" id="PF05305">
    <property type="entry name" value="DUF732"/>
    <property type="match status" value="1"/>
</dbReference>
<accession>A0ABN0R293</accession>
<sequence length="152" mass="15197">MRAWRYQPLTVRLLAGAAGLLTASAALAAPAEADSVDDAFINALNAAGVNYGDAGGAEALGRSVCPVLSEPGGSFNSAASKVVAGGSGMSPEMAATFTSIAISMYCPSVMANVTSGNLPLQGIPGCRPYPAYRAYPGSRAQPVPSGSIVDAM</sequence>
<protein>
    <recommendedName>
        <fullName evidence="2">DUF732 domain-containing protein</fullName>
    </recommendedName>
</protein>
<name>A0ABN0R293_MYCUL</name>
<organism evidence="3 4">
    <name type="scientific">Mycobacterium ulcerans str. Harvey</name>
    <dbReference type="NCBI Taxonomy" id="1299332"/>
    <lineage>
        <taxon>Bacteria</taxon>
        <taxon>Bacillati</taxon>
        <taxon>Actinomycetota</taxon>
        <taxon>Actinomycetes</taxon>
        <taxon>Mycobacteriales</taxon>
        <taxon>Mycobacteriaceae</taxon>
        <taxon>Mycobacterium</taxon>
        <taxon>Mycobacterium ulcerans group</taxon>
    </lineage>
</organism>
<keyword evidence="1" id="KW-0732">Signal</keyword>